<sequence>MKIIALTAQAQLIHAEQLPPPCAEQLPPSRGSLRGNDHQHWAGTFTGKYGVTSLADFLASPDAQIQAATAYHSQVWATLSGNYGAESYIGTTIGGIEITQSGLVAAAHLLGAGTVGKWLASSGATNPTDGNGTTLTAYLSEFAGYALSATAPTYASLLASEPEGGAGGTGYVYTKPPLSPTSGTGSAAILPGRKSHSFASAAEGFRSATGYHMGQVRTLFIGVVAMTVLTWMAYVVFTKWHGYSHGVDSIRDMTFDILRATVVSLVIMLLMV</sequence>
<dbReference type="KEGG" id="azo:azo2042"/>
<evidence type="ECO:0000313" key="3">
    <source>
        <dbReference type="Proteomes" id="UP000002588"/>
    </source>
</evidence>
<name>A1K754_AZOSB</name>
<dbReference type="Proteomes" id="UP000002588">
    <property type="component" value="Chromosome"/>
</dbReference>
<keyword evidence="1" id="KW-0472">Membrane</keyword>
<dbReference type="Pfam" id="PF11660">
    <property type="entry name" value="DUF3262"/>
    <property type="match status" value="1"/>
</dbReference>
<dbReference type="eggNOG" id="COG0741">
    <property type="taxonomic scope" value="Bacteria"/>
</dbReference>
<dbReference type="RefSeq" id="WP_011765773.1">
    <property type="nucleotide sequence ID" value="NC_008702.1"/>
</dbReference>
<feature type="transmembrane region" description="Helical" evidence="1">
    <location>
        <begin position="253"/>
        <end position="271"/>
    </location>
</feature>
<reference evidence="2 3" key="1">
    <citation type="journal article" date="2006" name="Nat. Biotechnol.">
        <title>Complete genome of the mutualistic, N2-fixing grass endophyte Azoarcus sp. strain BH72.</title>
        <authorList>
            <person name="Krause A."/>
            <person name="Ramakumar A."/>
            <person name="Bartels D."/>
            <person name="Battistoni F."/>
            <person name="Bekel T."/>
            <person name="Boch J."/>
            <person name="Boehm M."/>
            <person name="Friedrich F."/>
            <person name="Hurek T."/>
            <person name="Krause L."/>
            <person name="Linke B."/>
            <person name="McHardy A.C."/>
            <person name="Sarkar A."/>
            <person name="Schneiker S."/>
            <person name="Syed A.A."/>
            <person name="Thauer R."/>
            <person name="Vorhoelter F.-J."/>
            <person name="Weidner S."/>
            <person name="Puehler A."/>
            <person name="Reinhold-Hurek B."/>
            <person name="Kaiser O."/>
            <person name="Goesmann A."/>
        </authorList>
    </citation>
    <scope>NUCLEOTIDE SEQUENCE [LARGE SCALE GENOMIC DNA]</scope>
    <source>
        <strain evidence="2 3">BH72</strain>
    </source>
</reference>
<keyword evidence="1" id="KW-0812">Transmembrane</keyword>
<keyword evidence="3" id="KW-1185">Reference proteome</keyword>
<dbReference type="STRING" id="62928.azo2042"/>
<keyword evidence="1" id="KW-1133">Transmembrane helix</keyword>
<dbReference type="InterPro" id="IPR021676">
    <property type="entry name" value="DUF3262"/>
</dbReference>
<evidence type="ECO:0000313" key="2">
    <source>
        <dbReference type="EMBL" id="CAL94659.1"/>
    </source>
</evidence>
<dbReference type="AlphaFoldDB" id="A1K754"/>
<dbReference type="EMBL" id="AM406670">
    <property type="protein sequence ID" value="CAL94659.1"/>
    <property type="molecule type" value="Genomic_DNA"/>
</dbReference>
<protein>
    <submittedName>
        <fullName evidence="2">Conserved hypothetical membrane protein</fullName>
    </submittedName>
</protein>
<accession>A1K754</accession>
<gene>
    <name evidence="2" type="ordered locus">azo2042</name>
</gene>
<organism evidence="2 3">
    <name type="scientific">Azoarcus sp. (strain BH72)</name>
    <dbReference type="NCBI Taxonomy" id="418699"/>
    <lineage>
        <taxon>Bacteria</taxon>
        <taxon>Pseudomonadati</taxon>
        <taxon>Pseudomonadota</taxon>
        <taxon>Betaproteobacteria</taxon>
        <taxon>Rhodocyclales</taxon>
        <taxon>Zoogloeaceae</taxon>
        <taxon>Azoarcus</taxon>
    </lineage>
</organism>
<feature type="transmembrane region" description="Helical" evidence="1">
    <location>
        <begin position="219"/>
        <end position="241"/>
    </location>
</feature>
<proteinExistence type="predicted"/>
<dbReference type="HOGENOM" id="CLU_082697_0_0_4"/>
<evidence type="ECO:0000256" key="1">
    <source>
        <dbReference type="SAM" id="Phobius"/>
    </source>
</evidence>